<protein>
    <submittedName>
        <fullName evidence="3">Right-handed parallel beta-helix repeat-containing protein</fullName>
    </submittedName>
</protein>
<organism evidence="3 4">
    <name type="scientific">Actinotalea soli</name>
    <dbReference type="NCBI Taxonomy" id="2819234"/>
    <lineage>
        <taxon>Bacteria</taxon>
        <taxon>Bacillati</taxon>
        <taxon>Actinomycetota</taxon>
        <taxon>Actinomycetes</taxon>
        <taxon>Micrococcales</taxon>
        <taxon>Cellulomonadaceae</taxon>
        <taxon>Actinotalea</taxon>
    </lineage>
</organism>
<keyword evidence="2" id="KW-0732">Signal</keyword>
<dbReference type="SUPFAM" id="SSF51126">
    <property type="entry name" value="Pectin lyase-like"/>
    <property type="match status" value="1"/>
</dbReference>
<evidence type="ECO:0000313" key="4">
    <source>
        <dbReference type="Proteomes" id="UP000664209"/>
    </source>
</evidence>
<reference evidence="3" key="1">
    <citation type="submission" date="2021-03" db="EMBL/GenBank/DDBJ databases">
        <title>Actinotalea soli sp. nov., isolated from soil.</title>
        <authorList>
            <person name="Ping W."/>
            <person name="Zhang J."/>
        </authorList>
    </citation>
    <scope>NUCLEOTIDE SEQUENCE</scope>
    <source>
        <strain evidence="3">BY-33</strain>
    </source>
</reference>
<dbReference type="Proteomes" id="UP000664209">
    <property type="component" value="Unassembled WGS sequence"/>
</dbReference>
<evidence type="ECO:0000256" key="1">
    <source>
        <dbReference type="SAM" id="MobiDB-lite"/>
    </source>
</evidence>
<sequence length="296" mass="30870">MTRRPRPLDRALGLGLGVAVAGLLAACSPPSPDPGAAATPSATSDPTSPEDQSPVPPDRADWPDDASTGVTEGVDLRERTPGTWDASSTAYEGVLVPGDVTLTGDDVVLRDVRVEGHLLVTGDSVVLENAEVATLSISGATNVTVRSTEVFGLEGEDGIHLTSDRGRVADIVIEDSWIHSPKVTESSHYDGIQVRGVDRLTFRGNAVELGPHTPELNAAVFLEQANGDNFDVVIEDNWLDGGGFPLYLSGTGVTVAGNVIGPARGYGLVYPDAEPQDLVQDGNVLGEDGAAATLEW</sequence>
<dbReference type="InterPro" id="IPR012334">
    <property type="entry name" value="Pectin_lyas_fold"/>
</dbReference>
<dbReference type="SMART" id="SM00710">
    <property type="entry name" value="PbH1"/>
    <property type="match status" value="4"/>
</dbReference>
<dbReference type="EMBL" id="JAGEMK010000004">
    <property type="protein sequence ID" value="MBO1751988.1"/>
    <property type="molecule type" value="Genomic_DNA"/>
</dbReference>
<keyword evidence="4" id="KW-1185">Reference proteome</keyword>
<dbReference type="Gene3D" id="2.160.20.10">
    <property type="entry name" value="Single-stranded right-handed beta-helix, Pectin lyase-like"/>
    <property type="match status" value="1"/>
</dbReference>
<dbReference type="AlphaFoldDB" id="A0A939RVU6"/>
<name>A0A939RVU6_9CELL</name>
<feature type="chain" id="PRO_5039488476" evidence="2">
    <location>
        <begin position="26"/>
        <end position="296"/>
    </location>
</feature>
<evidence type="ECO:0000313" key="3">
    <source>
        <dbReference type="EMBL" id="MBO1751988.1"/>
    </source>
</evidence>
<feature type="signal peptide" evidence="2">
    <location>
        <begin position="1"/>
        <end position="25"/>
    </location>
</feature>
<accession>A0A939RVU6</accession>
<dbReference type="RefSeq" id="WP_208055682.1">
    <property type="nucleotide sequence ID" value="NZ_JAGEMK010000004.1"/>
</dbReference>
<comment type="caution">
    <text evidence="3">The sequence shown here is derived from an EMBL/GenBank/DDBJ whole genome shotgun (WGS) entry which is preliminary data.</text>
</comment>
<feature type="compositionally biased region" description="Low complexity" evidence="1">
    <location>
        <begin position="26"/>
        <end position="49"/>
    </location>
</feature>
<evidence type="ECO:0000256" key="2">
    <source>
        <dbReference type="SAM" id="SignalP"/>
    </source>
</evidence>
<proteinExistence type="predicted"/>
<dbReference type="InterPro" id="IPR011050">
    <property type="entry name" value="Pectin_lyase_fold/virulence"/>
</dbReference>
<dbReference type="InterPro" id="IPR006626">
    <property type="entry name" value="PbH1"/>
</dbReference>
<dbReference type="PROSITE" id="PS51257">
    <property type="entry name" value="PROKAR_LIPOPROTEIN"/>
    <property type="match status" value="1"/>
</dbReference>
<gene>
    <name evidence="3" type="ORF">J4G33_09250</name>
</gene>
<feature type="region of interest" description="Disordered" evidence="1">
    <location>
        <begin position="26"/>
        <end position="85"/>
    </location>
</feature>